<dbReference type="GO" id="GO:0006152">
    <property type="term" value="P:purine nucleoside catabolic process"/>
    <property type="evidence" value="ECO:0007669"/>
    <property type="project" value="TreeGrafter"/>
</dbReference>
<organism evidence="6 7">
    <name type="scientific">Cyberlindnera fabianii</name>
    <name type="common">Yeast</name>
    <name type="synonym">Hansenula fabianii</name>
    <dbReference type="NCBI Taxonomy" id="36022"/>
    <lineage>
        <taxon>Eukaryota</taxon>
        <taxon>Fungi</taxon>
        <taxon>Dikarya</taxon>
        <taxon>Ascomycota</taxon>
        <taxon>Saccharomycotina</taxon>
        <taxon>Saccharomycetes</taxon>
        <taxon>Phaffomycetales</taxon>
        <taxon>Phaffomycetaceae</taxon>
        <taxon>Cyberlindnera</taxon>
    </lineage>
</organism>
<evidence type="ECO:0000256" key="2">
    <source>
        <dbReference type="ARBA" id="ARBA00022801"/>
    </source>
</evidence>
<dbReference type="GO" id="GO:0005829">
    <property type="term" value="C:cytosol"/>
    <property type="evidence" value="ECO:0007669"/>
    <property type="project" value="TreeGrafter"/>
</dbReference>
<feature type="region of interest" description="Disordered" evidence="4">
    <location>
        <begin position="332"/>
        <end position="368"/>
    </location>
</feature>
<dbReference type="GO" id="GO:0045437">
    <property type="term" value="F:uridine nucleosidase activity"/>
    <property type="evidence" value="ECO:0007669"/>
    <property type="project" value="UniProtKB-ARBA"/>
</dbReference>
<dbReference type="GO" id="GO:0008477">
    <property type="term" value="F:purine nucleosidase activity"/>
    <property type="evidence" value="ECO:0007669"/>
    <property type="project" value="TreeGrafter"/>
</dbReference>
<comment type="similarity">
    <text evidence="1">Belongs to the IUNH family.</text>
</comment>
<proteinExistence type="inferred from homology"/>
<dbReference type="Proteomes" id="UP000189513">
    <property type="component" value="Unassembled WGS sequence"/>
</dbReference>
<feature type="domain" description="Inosine/uridine-preferring nucleoside hydrolase" evidence="5">
    <location>
        <begin position="8"/>
        <end position="315"/>
    </location>
</feature>
<keyword evidence="3" id="KW-0326">Glycosidase</keyword>
<protein>
    <submittedName>
        <fullName evidence="6">Uridine nucleosidase</fullName>
    </submittedName>
</protein>
<accession>A0A1V2LA73</accession>
<dbReference type="VEuPathDB" id="FungiDB:BON22_1311"/>
<dbReference type="OMA" id="NVEHIHA"/>
<dbReference type="Gene3D" id="3.90.245.10">
    <property type="entry name" value="Ribonucleoside hydrolase-like"/>
    <property type="match status" value="1"/>
</dbReference>
<evidence type="ECO:0000256" key="1">
    <source>
        <dbReference type="ARBA" id="ARBA00009176"/>
    </source>
</evidence>
<dbReference type="InterPro" id="IPR036452">
    <property type="entry name" value="Ribo_hydro-like"/>
</dbReference>
<evidence type="ECO:0000313" key="6">
    <source>
        <dbReference type="EMBL" id="ONH68694.1"/>
    </source>
</evidence>
<dbReference type="InterPro" id="IPR015910">
    <property type="entry name" value="I/U_nuclsd_hydro_CS"/>
</dbReference>
<dbReference type="AlphaFoldDB" id="A0A1V2LA73"/>
<dbReference type="EMBL" id="MPUK01000002">
    <property type="protein sequence ID" value="ONH68694.1"/>
    <property type="molecule type" value="Genomic_DNA"/>
</dbReference>
<comment type="caution">
    <text evidence="6">The sequence shown here is derived from an EMBL/GenBank/DDBJ whole genome shotgun (WGS) entry which is preliminary data.</text>
</comment>
<dbReference type="STRING" id="36022.A0A1V2LA73"/>
<dbReference type="Pfam" id="PF01156">
    <property type="entry name" value="IU_nuc_hydro"/>
    <property type="match status" value="1"/>
</dbReference>
<dbReference type="PANTHER" id="PTHR12304">
    <property type="entry name" value="INOSINE-URIDINE PREFERRING NUCLEOSIDE HYDROLASE"/>
    <property type="match status" value="1"/>
</dbReference>
<sequence>MTISKIPVWLDCDPGHDDTVALLLALHHPSIDLIGVSTTHGNASLKNTTHNALSMMSVFNRDPNRKVPVYAGCISPLTRQPNYAPGIHGANGLGGIELPEPTQTTENEFGDEEAFLDALYEATKKYKGQLALVPVGPLTNAARLFRKYPDARENIKVLSIMGGGYNIGNIGDGAEFNIYDDATAANEIFTDLILAPKTVLVPLDVTHTVICTDEIQDRILEGGSPLRVMLKDLMTFFADTYKKQQTQFALGAPVHDPVAVYVLLEEYGIDNVGIKAQKYAMSVIEQGPQEGKILFTPDENGSKVVFGINVPKFWDDLLAALAKADKQQTALKGPETLSTARGETERDSGCTDNEAFTEPRVRTSSQSPDYAVRRVGEEAWRGVRPMCLRYVYILSGNTNRFYRQVSRRCPCNVCLSARLILAPSAKAVRLEAPDCREDLRLERSCAWLEDASLTMESAKKGR</sequence>
<evidence type="ECO:0000313" key="7">
    <source>
        <dbReference type="Proteomes" id="UP000189513"/>
    </source>
</evidence>
<dbReference type="InterPro" id="IPR023186">
    <property type="entry name" value="IUNH"/>
</dbReference>
<gene>
    <name evidence="6" type="ORF">BON22_1311</name>
</gene>
<name>A0A1V2LA73_CYBFA</name>
<keyword evidence="2" id="KW-0378">Hydrolase</keyword>
<dbReference type="InterPro" id="IPR001910">
    <property type="entry name" value="Inosine/uridine_hydrolase_dom"/>
</dbReference>
<reference evidence="7" key="1">
    <citation type="journal article" date="2017" name="Genome Announc.">
        <title>Genome sequences of Cyberlindnera fabianii 65, Pichia kudriavzevii 129, and Saccharomyces cerevisiae 131 isolated from fermented masau fruits in Zimbabwe.</title>
        <authorList>
            <person name="van Rijswijck I.M.H."/>
            <person name="Derks M.F.L."/>
            <person name="Abee T."/>
            <person name="de Ridder D."/>
            <person name="Smid E.J."/>
        </authorList>
    </citation>
    <scope>NUCLEOTIDE SEQUENCE [LARGE SCALE GENOMIC DNA]</scope>
    <source>
        <strain evidence="7">65</strain>
    </source>
</reference>
<evidence type="ECO:0000256" key="4">
    <source>
        <dbReference type="SAM" id="MobiDB-lite"/>
    </source>
</evidence>
<dbReference type="PANTHER" id="PTHR12304:SF4">
    <property type="entry name" value="URIDINE NUCLEOSIDASE"/>
    <property type="match status" value="1"/>
</dbReference>
<dbReference type="SUPFAM" id="SSF53590">
    <property type="entry name" value="Nucleoside hydrolase"/>
    <property type="match status" value="1"/>
</dbReference>
<dbReference type="PROSITE" id="PS01247">
    <property type="entry name" value="IUNH"/>
    <property type="match status" value="1"/>
</dbReference>
<evidence type="ECO:0000259" key="5">
    <source>
        <dbReference type="Pfam" id="PF01156"/>
    </source>
</evidence>
<evidence type="ECO:0000256" key="3">
    <source>
        <dbReference type="ARBA" id="ARBA00023295"/>
    </source>
</evidence>
<keyword evidence="7" id="KW-1185">Reference proteome</keyword>